<organism evidence="5 6">
    <name type="scientific">Amorphus orientalis</name>
    <dbReference type="NCBI Taxonomy" id="649198"/>
    <lineage>
        <taxon>Bacteria</taxon>
        <taxon>Pseudomonadati</taxon>
        <taxon>Pseudomonadota</taxon>
        <taxon>Alphaproteobacteria</taxon>
        <taxon>Hyphomicrobiales</taxon>
        <taxon>Amorphaceae</taxon>
        <taxon>Amorphus</taxon>
    </lineage>
</organism>
<dbReference type="SUPFAM" id="SSF53383">
    <property type="entry name" value="PLP-dependent transferases"/>
    <property type="match status" value="1"/>
</dbReference>
<feature type="domain" description="Aminotransferase class I/classII large" evidence="4">
    <location>
        <begin position="34"/>
        <end position="397"/>
    </location>
</feature>
<protein>
    <submittedName>
        <fullName evidence="5">Aspartate/methionine/tyrosine aminotransferase</fullName>
    </submittedName>
</protein>
<comment type="cofactor">
    <cofactor evidence="1">
        <name>pyridoxal 5'-phosphate</name>
        <dbReference type="ChEBI" id="CHEBI:597326"/>
    </cofactor>
</comment>
<dbReference type="Gene3D" id="3.90.1150.10">
    <property type="entry name" value="Aspartate Aminotransferase, domain 1"/>
    <property type="match status" value="1"/>
</dbReference>
<dbReference type="Gene3D" id="3.40.640.10">
    <property type="entry name" value="Type I PLP-dependent aspartate aminotransferase-like (Major domain)"/>
    <property type="match status" value="1"/>
</dbReference>
<evidence type="ECO:0000313" key="6">
    <source>
        <dbReference type="Proteomes" id="UP001229244"/>
    </source>
</evidence>
<dbReference type="GO" id="GO:0030170">
    <property type="term" value="F:pyridoxal phosphate binding"/>
    <property type="evidence" value="ECO:0007669"/>
    <property type="project" value="InterPro"/>
</dbReference>
<dbReference type="GO" id="GO:0008483">
    <property type="term" value="F:transaminase activity"/>
    <property type="evidence" value="ECO:0007669"/>
    <property type="project" value="UniProtKB-KW"/>
</dbReference>
<keyword evidence="3" id="KW-0808">Transferase</keyword>
<dbReference type="CDD" id="cd00609">
    <property type="entry name" value="AAT_like"/>
    <property type="match status" value="1"/>
</dbReference>
<evidence type="ECO:0000256" key="3">
    <source>
        <dbReference type="ARBA" id="ARBA00022679"/>
    </source>
</evidence>
<sequence length="406" mass="43000">MTGPSRFEFPAHVADSPFQRLAALIADHQPGAQPIDLAVGGPRHAIPPFVAETIAAQASGFGPYPAIKGTKEFRAAVAGWLDRRFATGSLIDPMTSILPLNGSREGLYFASLGAAGYLRKEAGQQPVVFVPNPGYPAYAVGAYGIGAEVIPYVPSEPGGVMPDWGAIDPAVLDRTVAVFVGSPSNPQGACATRQDWADLLERARAHRFMVFADECYSEIYREAAGPPAGALDAAAKTGSLDNLVVFNSLSKRSSLPGLRCGFAAGDPAFLAHWARLRNVAAPQVPAPMQAVAAEAYRDEAHVAENRRLYDAKFAKAELALGALFSGLTPPGGFFLWLDVSAYGDDAEVTRRMWTEAGVRSVPGSYLGAPMPDGSNPGAGRVRLALVQDETATEEAVRRLADMFGTW</sequence>
<dbReference type="InterPro" id="IPR015424">
    <property type="entry name" value="PyrdxlP-dep_Trfase"/>
</dbReference>
<dbReference type="Pfam" id="PF00155">
    <property type="entry name" value="Aminotran_1_2"/>
    <property type="match status" value="1"/>
</dbReference>
<dbReference type="InterPro" id="IPR015421">
    <property type="entry name" value="PyrdxlP-dep_Trfase_major"/>
</dbReference>
<comment type="caution">
    <text evidence="5">The sequence shown here is derived from an EMBL/GenBank/DDBJ whole genome shotgun (WGS) entry which is preliminary data.</text>
</comment>
<dbReference type="InterPro" id="IPR050881">
    <property type="entry name" value="LL-DAP_aminotransferase"/>
</dbReference>
<dbReference type="InterPro" id="IPR004839">
    <property type="entry name" value="Aminotransferase_I/II_large"/>
</dbReference>
<dbReference type="Proteomes" id="UP001229244">
    <property type="component" value="Unassembled WGS sequence"/>
</dbReference>
<accession>A0AAE3VRI5</accession>
<dbReference type="PANTHER" id="PTHR42832">
    <property type="entry name" value="AMINO ACID AMINOTRANSFERASE"/>
    <property type="match status" value="1"/>
</dbReference>
<gene>
    <name evidence="5" type="ORF">J2S73_003519</name>
</gene>
<name>A0AAE3VRI5_9HYPH</name>
<evidence type="ECO:0000256" key="2">
    <source>
        <dbReference type="ARBA" id="ARBA00022576"/>
    </source>
</evidence>
<evidence type="ECO:0000313" key="5">
    <source>
        <dbReference type="EMBL" id="MDQ0317042.1"/>
    </source>
</evidence>
<dbReference type="EMBL" id="JAUSUL010000004">
    <property type="protein sequence ID" value="MDQ0317042.1"/>
    <property type="molecule type" value="Genomic_DNA"/>
</dbReference>
<reference evidence="5" key="1">
    <citation type="submission" date="2023-07" db="EMBL/GenBank/DDBJ databases">
        <title>Genomic Encyclopedia of Type Strains, Phase IV (KMG-IV): sequencing the most valuable type-strain genomes for metagenomic binning, comparative biology and taxonomic classification.</title>
        <authorList>
            <person name="Goeker M."/>
        </authorList>
    </citation>
    <scope>NUCLEOTIDE SEQUENCE</scope>
    <source>
        <strain evidence="5">DSM 21202</strain>
    </source>
</reference>
<dbReference type="RefSeq" id="WP_306886937.1">
    <property type="nucleotide sequence ID" value="NZ_JAUSUL010000004.1"/>
</dbReference>
<dbReference type="PANTHER" id="PTHR42832:SF3">
    <property type="entry name" value="L-GLUTAMINE--4-(METHYLSULFANYL)-2-OXOBUTANOATE AMINOTRANSFERASE"/>
    <property type="match status" value="1"/>
</dbReference>
<evidence type="ECO:0000259" key="4">
    <source>
        <dbReference type="Pfam" id="PF00155"/>
    </source>
</evidence>
<proteinExistence type="predicted"/>
<keyword evidence="2 5" id="KW-0032">Aminotransferase</keyword>
<dbReference type="InterPro" id="IPR015422">
    <property type="entry name" value="PyrdxlP-dep_Trfase_small"/>
</dbReference>
<evidence type="ECO:0000256" key="1">
    <source>
        <dbReference type="ARBA" id="ARBA00001933"/>
    </source>
</evidence>
<dbReference type="AlphaFoldDB" id="A0AAE3VRI5"/>
<keyword evidence="6" id="KW-1185">Reference proteome</keyword>